<reference evidence="1 2" key="1">
    <citation type="submission" date="2022-01" db="EMBL/GenBank/DDBJ databases">
        <authorList>
            <person name="Xiong W."/>
            <person name="Schranz E."/>
        </authorList>
    </citation>
    <scope>NUCLEOTIDE SEQUENCE [LARGE SCALE GENOMIC DNA]</scope>
</reference>
<comment type="caution">
    <text evidence="1">The sequence shown here is derived from an EMBL/GenBank/DDBJ whole genome shotgun (WGS) entry which is preliminary data.</text>
</comment>
<organism evidence="1 2">
    <name type="scientific">Lactuca virosa</name>
    <dbReference type="NCBI Taxonomy" id="75947"/>
    <lineage>
        <taxon>Eukaryota</taxon>
        <taxon>Viridiplantae</taxon>
        <taxon>Streptophyta</taxon>
        <taxon>Embryophyta</taxon>
        <taxon>Tracheophyta</taxon>
        <taxon>Spermatophyta</taxon>
        <taxon>Magnoliopsida</taxon>
        <taxon>eudicotyledons</taxon>
        <taxon>Gunneridae</taxon>
        <taxon>Pentapetalae</taxon>
        <taxon>asterids</taxon>
        <taxon>campanulids</taxon>
        <taxon>Asterales</taxon>
        <taxon>Asteraceae</taxon>
        <taxon>Cichorioideae</taxon>
        <taxon>Cichorieae</taxon>
        <taxon>Lactucinae</taxon>
        <taxon>Lactuca</taxon>
    </lineage>
</organism>
<evidence type="ECO:0000313" key="1">
    <source>
        <dbReference type="EMBL" id="CAH1449295.1"/>
    </source>
</evidence>
<dbReference type="EMBL" id="CAKMRJ010005634">
    <property type="protein sequence ID" value="CAH1449295.1"/>
    <property type="molecule type" value="Genomic_DNA"/>
</dbReference>
<gene>
    <name evidence="1" type="ORF">LVIROSA_LOCUS34784</name>
</gene>
<dbReference type="Proteomes" id="UP001157418">
    <property type="component" value="Unassembled WGS sequence"/>
</dbReference>
<keyword evidence="2" id="KW-1185">Reference proteome</keyword>
<dbReference type="AlphaFoldDB" id="A0AAU9PI79"/>
<sequence length="194" mass="22095">MYLGEKRFQQKIEFRARKFYLKDVTVGFCHRWQRHWLDVVRGLAETVTGLEGDGQICERCGGVATVGAVKQEKWIVGCKARSFTNVADSALAIEDRGGRMWVSRGGRCCELIAFGSSFMVYGLRLMLRSTIKSIQSLELRLSNPNRHSIGPTQIWPPKFVHKTHNLKIITHTSGNPMVVKQETEMLEAKIKMIR</sequence>
<evidence type="ECO:0000313" key="2">
    <source>
        <dbReference type="Proteomes" id="UP001157418"/>
    </source>
</evidence>
<proteinExistence type="predicted"/>
<protein>
    <submittedName>
        <fullName evidence="1">Uncharacterized protein</fullName>
    </submittedName>
</protein>
<name>A0AAU9PI79_9ASTR</name>
<accession>A0AAU9PI79</accession>